<name>A0A1A5Y9Q1_9BACL</name>
<dbReference type="SMART" id="SM00387">
    <property type="entry name" value="HATPase_c"/>
    <property type="match status" value="1"/>
</dbReference>
<feature type="transmembrane region" description="Helical" evidence="12">
    <location>
        <begin position="16"/>
        <end position="39"/>
    </location>
</feature>
<accession>A0A1A5Y9Q1</accession>
<dbReference type="PRINTS" id="PR00344">
    <property type="entry name" value="BCTRLSENSOR"/>
</dbReference>
<feature type="transmembrane region" description="Helical" evidence="12">
    <location>
        <begin position="272"/>
        <end position="295"/>
    </location>
</feature>
<dbReference type="Pfam" id="PF06580">
    <property type="entry name" value="His_kinase"/>
    <property type="match status" value="1"/>
</dbReference>
<dbReference type="EC" id="2.7.13.3" evidence="3"/>
<dbReference type="InterPro" id="IPR003660">
    <property type="entry name" value="HAMP_dom"/>
</dbReference>
<evidence type="ECO:0000256" key="3">
    <source>
        <dbReference type="ARBA" id="ARBA00012438"/>
    </source>
</evidence>
<evidence type="ECO:0000256" key="6">
    <source>
        <dbReference type="ARBA" id="ARBA00022679"/>
    </source>
</evidence>
<dbReference type="InterPro" id="IPR004358">
    <property type="entry name" value="Sig_transdc_His_kin-like_C"/>
</dbReference>
<dbReference type="RefSeq" id="WP_068687163.1">
    <property type="nucleotide sequence ID" value="NZ_LYPA01000080.1"/>
</dbReference>
<dbReference type="PANTHER" id="PTHR34220:SF7">
    <property type="entry name" value="SENSOR HISTIDINE KINASE YPDA"/>
    <property type="match status" value="1"/>
</dbReference>
<dbReference type="Gene3D" id="6.10.340.10">
    <property type="match status" value="1"/>
</dbReference>
<evidence type="ECO:0000256" key="10">
    <source>
        <dbReference type="ARBA" id="ARBA00023012"/>
    </source>
</evidence>
<dbReference type="AlphaFoldDB" id="A0A1A5Y9Q1"/>
<keyword evidence="11 12" id="KW-0472">Membrane</keyword>
<dbReference type="InterPro" id="IPR050640">
    <property type="entry name" value="Bact_2-comp_sensor_kinase"/>
</dbReference>
<keyword evidence="10" id="KW-0902">Two-component regulatory system</keyword>
<evidence type="ECO:0000313" key="15">
    <source>
        <dbReference type="EMBL" id="OBR62303.1"/>
    </source>
</evidence>
<dbReference type="GO" id="GO:0000155">
    <property type="term" value="F:phosphorelay sensor kinase activity"/>
    <property type="evidence" value="ECO:0007669"/>
    <property type="project" value="InterPro"/>
</dbReference>
<reference evidence="15 16" key="1">
    <citation type="submission" date="2016-05" db="EMBL/GenBank/DDBJ databases">
        <title>Paenibacillus oryzae. sp. nov., isolated from the rice root.</title>
        <authorList>
            <person name="Zhang J."/>
            <person name="Zhang X."/>
        </authorList>
    </citation>
    <scope>NUCLEOTIDE SEQUENCE [LARGE SCALE GENOMIC DNA]</scope>
    <source>
        <strain evidence="15 16">1DrF-4</strain>
    </source>
</reference>
<evidence type="ECO:0000256" key="8">
    <source>
        <dbReference type="ARBA" id="ARBA00022777"/>
    </source>
</evidence>
<evidence type="ECO:0000256" key="4">
    <source>
        <dbReference type="ARBA" id="ARBA00022475"/>
    </source>
</evidence>
<comment type="catalytic activity">
    <reaction evidence="1">
        <text>ATP + protein L-histidine = ADP + protein N-phospho-L-histidine.</text>
        <dbReference type="EC" id="2.7.13.3"/>
    </reaction>
</comment>
<evidence type="ECO:0000256" key="11">
    <source>
        <dbReference type="ARBA" id="ARBA00023136"/>
    </source>
</evidence>
<evidence type="ECO:0000259" key="13">
    <source>
        <dbReference type="PROSITE" id="PS50109"/>
    </source>
</evidence>
<protein>
    <recommendedName>
        <fullName evidence="3">histidine kinase</fullName>
        <ecNumber evidence="3">2.7.13.3</ecNumber>
    </recommendedName>
</protein>
<evidence type="ECO:0000313" key="16">
    <source>
        <dbReference type="Proteomes" id="UP000092024"/>
    </source>
</evidence>
<evidence type="ECO:0000259" key="14">
    <source>
        <dbReference type="PROSITE" id="PS50885"/>
    </source>
</evidence>
<comment type="subcellular location">
    <subcellularLocation>
        <location evidence="2">Cell membrane</location>
        <topology evidence="2">Multi-pass membrane protein</topology>
    </subcellularLocation>
</comment>
<evidence type="ECO:0000256" key="9">
    <source>
        <dbReference type="ARBA" id="ARBA00022840"/>
    </source>
</evidence>
<dbReference type="GO" id="GO:0005524">
    <property type="term" value="F:ATP binding"/>
    <property type="evidence" value="ECO:0007669"/>
    <property type="project" value="UniProtKB-KW"/>
</dbReference>
<evidence type="ECO:0000256" key="5">
    <source>
        <dbReference type="ARBA" id="ARBA00022553"/>
    </source>
</evidence>
<keyword evidence="5" id="KW-0597">Phosphoprotein</keyword>
<comment type="caution">
    <text evidence="15">The sequence shown here is derived from an EMBL/GenBank/DDBJ whole genome shotgun (WGS) entry which is preliminary data.</text>
</comment>
<dbReference type="Pfam" id="PF02518">
    <property type="entry name" value="HATPase_c"/>
    <property type="match status" value="1"/>
</dbReference>
<dbReference type="EMBL" id="LYPA01000080">
    <property type="protein sequence ID" value="OBR62303.1"/>
    <property type="molecule type" value="Genomic_DNA"/>
</dbReference>
<dbReference type="Proteomes" id="UP000092024">
    <property type="component" value="Unassembled WGS sequence"/>
</dbReference>
<keyword evidence="4" id="KW-1003">Cell membrane</keyword>
<proteinExistence type="predicted"/>
<dbReference type="STRING" id="1844972.A7K91_01400"/>
<dbReference type="InterPro" id="IPR003594">
    <property type="entry name" value="HATPase_dom"/>
</dbReference>
<feature type="domain" description="Histidine kinase" evidence="13">
    <location>
        <begin position="462"/>
        <end position="571"/>
    </location>
</feature>
<dbReference type="GO" id="GO:0005886">
    <property type="term" value="C:plasma membrane"/>
    <property type="evidence" value="ECO:0007669"/>
    <property type="project" value="UniProtKB-SubCell"/>
</dbReference>
<dbReference type="InterPro" id="IPR005467">
    <property type="entry name" value="His_kinase_dom"/>
</dbReference>
<gene>
    <name evidence="15" type="ORF">A7K91_01400</name>
</gene>
<keyword evidence="12" id="KW-0812">Transmembrane</keyword>
<dbReference type="InterPro" id="IPR010559">
    <property type="entry name" value="Sig_transdc_His_kin_internal"/>
</dbReference>
<feature type="domain" description="HAMP" evidence="14">
    <location>
        <begin position="297"/>
        <end position="349"/>
    </location>
</feature>
<dbReference type="PANTHER" id="PTHR34220">
    <property type="entry name" value="SENSOR HISTIDINE KINASE YPDA"/>
    <property type="match status" value="1"/>
</dbReference>
<sequence>MRLLRAWGLDQTRGQIFIGFIATMTLVLVVTVGSIYMLLAGVQKRNALQYTDEIAVQTSGRLKSLLNEINVLTLQLAMDERIQDRLADELQGQTATYAERMKIRGLMQEKTVYSETIQEMELYSLEGSVYPIVDKSIQERVGAQLVNKADESFNAGMLQWLARDPEDPDYLLAIRQIKLERLDYAKAGYLAVKVKRSLIDFIGTDDAKMKGSRMYLLDENNEVIASENGNEPLPQERAKQDRYITVNRAIEGSDWSLEIHLPKKTVMGDTLFIQYVLLGASLGSVVLFAFLSYYLSRFITSPIKKLAGVIQQGTEGGLKENAELYFNREVNLLNRKYNRMVQEINHLIKSVYEIEIVKSKSEITALHSQINPHFLFNTLDSIYWAHVAKGEKELSRYIVLLADLFRYSIMNDDGSGLVRLEQEVDQVRRYIDLMKLRWQERLTVEFQVDPATLSCRIPKLTIQPLVENAIVHGIEPLDGGGAIQISARREGLFLVVEIRDNGIGIGADKLGEIQARLQKETRRELPLNGRGIGLFNVHKLVQLQYGEESGITIVSKPGEGTTVSLRLAWREEGVL</sequence>
<keyword evidence="12" id="KW-1133">Transmembrane helix</keyword>
<dbReference type="OrthoDB" id="9776552at2"/>
<keyword evidence="16" id="KW-1185">Reference proteome</keyword>
<keyword evidence="8" id="KW-0418">Kinase</keyword>
<keyword evidence="6" id="KW-0808">Transferase</keyword>
<dbReference type="PROSITE" id="PS50885">
    <property type="entry name" value="HAMP"/>
    <property type="match status" value="1"/>
</dbReference>
<dbReference type="Gene3D" id="3.30.565.10">
    <property type="entry name" value="Histidine kinase-like ATPase, C-terminal domain"/>
    <property type="match status" value="1"/>
</dbReference>
<dbReference type="PROSITE" id="PS50109">
    <property type="entry name" value="HIS_KIN"/>
    <property type="match status" value="1"/>
</dbReference>
<keyword evidence="7" id="KW-0547">Nucleotide-binding</keyword>
<organism evidence="15 16">
    <name type="scientific">Paenibacillus oryzae</name>
    <dbReference type="NCBI Taxonomy" id="1844972"/>
    <lineage>
        <taxon>Bacteria</taxon>
        <taxon>Bacillati</taxon>
        <taxon>Bacillota</taxon>
        <taxon>Bacilli</taxon>
        <taxon>Bacillales</taxon>
        <taxon>Paenibacillaceae</taxon>
        <taxon>Paenibacillus</taxon>
    </lineage>
</organism>
<evidence type="ECO:0000256" key="1">
    <source>
        <dbReference type="ARBA" id="ARBA00000085"/>
    </source>
</evidence>
<evidence type="ECO:0000256" key="2">
    <source>
        <dbReference type="ARBA" id="ARBA00004651"/>
    </source>
</evidence>
<evidence type="ECO:0000256" key="7">
    <source>
        <dbReference type="ARBA" id="ARBA00022741"/>
    </source>
</evidence>
<dbReference type="SUPFAM" id="SSF55874">
    <property type="entry name" value="ATPase domain of HSP90 chaperone/DNA topoisomerase II/histidine kinase"/>
    <property type="match status" value="1"/>
</dbReference>
<dbReference type="InterPro" id="IPR036890">
    <property type="entry name" value="HATPase_C_sf"/>
</dbReference>
<keyword evidence="9" id="KW-0067">ATP-binding</keyword>
<evidence type="ECO:0000256" key="12">
    <source>
        <dbReference type="SAM" id="Phobius"/>
    </source>
</evidence>